<feature type="chain" id="PRO_5017938073" description="Transmembrane protein" evidence="2">
    <location>
        <begin position="23"/>
        <end position="110"/>
    </location>
</feature>
<dbReference type="Proteomes" id="UP000275078">
    <property type="component" value="Unassembled WGS sequence"/>
</dbReference>
<feature type="signal peptide" evidence="2">
    <location>
        <begin position="1"/>
        <end position="22"/>
    </location>
</feature>
<dbReference type="EMBL" id="ML119655">
    <property type="protein sequence ID" value="RPA85183.1"/>
    <property type="molecule type" value="Genomic_DNA"/>
</dbReference>
<organism evidence="3 4">
    <name type="scientific">Ascobolus immersus RN42</name>
    <dbReference type="NCBI Taxonomy" id="1160509"/>
    <lineage>
        <taxon>Eukaryota</taxon>
        <taxon>Fungi</taxon>
        <taxon>Dikarya</taxon>
        <taxon>Ascomycota</taxon>
        <taxon>Pezizomycotina</taxon>
        <taxon>Pezizomycetes</taxon>
        <taxon>Pezizales</taxon>
        <taxon>Ascobolaceae</taxon>
        <taxon>Ascobolus</taxon>
    </lineage>
</organism>
<proteinExistence type="predicted"/>
<feature type="compositionally biased region" description="Polar residues" evidence="1">
    <location>
        <begin position="42"/>
        <end position="52"/>
    </location>
</feature>
<feature type="compositionally biased region" description="Basic residues" evidence="1">
    <location>
        <begin position="70"/>
        <end position="79"/>
    </location>
</feature>
<gene>
    <name evidence="3" type="ORF">BJ508DRAFT_13938</name>
</gene>
<keyword evidence="4" id="KW-1185">Reference proteome</keyword>
<accession>A0A3N4IGA9</accession>
<evidence type="ECO:0000313" key="3">
    <source>
        <dbReference type="EMBL" id="RPA85183.1"/>
    </source>
</evidence>
<evidence type="ECO:0008006" key="5">
    <source>
        <dbReference type="Google" id="ProtNLM"/>
    </source>
</evidence>
<protein>
    <recommendedName>
        <fullName evidence="5">Transmembrane protein</fullName>
    </recommendedName>
</protein>
<reference evidence="3 4" key="1">
    <citation type="journal article" date="2018" name="Nat. Ecol. Evol.">
        <title>Pezizomycetes genomes reveal the molecular basis of ectomycorrhizal truffle lifestyle.</title>
        <authorList>
            <person name="Murat C."/>
            <person name="Payen T."/>
            <person name="Noel B."/>
            <person name="Kuo A."/>
            <person name="Morin E."/>
            <person name="Chen J."/>
            <person name="Kohler A."/>
            <person name="Krizsan K."/>
            <person name="Balestrini R."/>
            <person name="Da Silva C."/>
            <person name="Montanini B."/>
            <person name="Hainaut M."/>
            <person name="Levati E."/>
            <person name="Barry K.W."/>
            <person name="Belfiori B."/>
            <person name="Cichocki N."/>
            <person name="Clum A."/>
            <person name="Dockter R.B."/>
            <person name="Fauchery L."/>
            <person name="Guy J."/>
            <person name="Iotti M."/>
            <person name="Le Tacon F."/>
            <person name="Lindquist E.A."/>
            <person name="Lipzen A."/>
            <person name="Malagnac F."/>
            <person name="Mello A."/>
            <person name="Molinier V."/>
            <person name="Miyauchi S."/>
            <person name="Poulain J."/>
            <person name="Riccioni C."/>
            <person name="Rubini A."/>
            <person name="Sitrit Y."/>
            <person name="Splivallo R."/>
            <person name="Traeger S."/>
            <person name="Wang M."/>
            <person name="Zifcakova L."/>
            <person name="Wipf D."/>
            <person name="Zambonelli A."/>
            <person name="Paolocci F."/>
            <person name="Nowrousian M."/>
            <person name="Ottonello S."/>
            <person name="Baldrian P."/>
            <person name="Spatafora J.W."/>
            <person name="Henrissat B."/>
            <person name="Nagy L.G."/>
            <person name="Aury J.M."/>
            <person name="Wincker P."/>
            <person name="Grigoriev I.V."/>
            <person name="Bonfante P."/>
            <person name="Martin F.M."/>
        </authorList>
    </citation>
    <scope>NUCLEOTIDE SEQUENCE [LARGE SCALE GENOMIC DNA]</scope>
    <source>
        <strain evidence="3 4">RN42</strain>
    </source>
</reference>
<evidence type="ECO:0000256" key="2">
    <source>
        <dbReference type="SAM" id="SignalP"/>
    </source>
</evidence>
<evidence type="ECO:0000313" key="4">
    <source>
        <dbReference type="Proteomes" id="UP000275078"/>
    </source>
</evidence>
<feature type="compositionally biased region" description="Gly residues" evidence="1">
    <location>
        <begin position="60"/>
        <end position="69"/>
    </location>
</feature>
<evidence type="ECO:0000256" key="1">
    <source>
        <dbReference type="SAM" id="MobiDB-lite"/>
    </source>
</evidence>
<sequence length="110" mass="11451">MQFCSKLFSYLIILLLTSLTLASPTTTPQSQAPSPLDPVPQDSPTLITTISNLLPRAPRGGRGGGGRGGRSSKSRKSSKIGHYENTAGQETVSVGLMMGVVGIVVVAVQL</sequence>
<dbReference type="AlphaFoldDB" id="A0A3N4IGA9"/>
<feature type="region of interest" description="Disordered" evidence="1">
    <location>
        <begin position="24"/>
        <end position="84"/>
    </location>
</feature>
<feature type="compositionally biased region" description="Low complexity" evidence="1">
    <location>
        <begin position="24"/>
        <end position="34"/>
    </location>
</feature>
<keyword evidence="2" id="KW-0732">Signal</keyword>
<name>A0A3N4IGA9_ASCIM</name>